<feature type="domain" description="Aminotransferase class I/classII large" evidence="6">
    <location>
        <begin position="56"/>
        <end position="301"/>
    </location>
</feature>
<dbReference type="PANTHER" id="PTHR43643">
    <property type="entry name" value="HISTIDINOL-PHOSPHATE AMINOTRANSFERASE 2"/>
    <property type="match status" value="1"/>
</dbReference>
<dbReference type="InterPro" id="IPR050106">
    <property type="entry name" value="HistidinolP_aminotransfase"/>
</dbReference>
<dbReference type="SUPFAM" id="SSF53383">
    <property type="entry name" value="PLP-dependent transferases"/>
    <property type="match status" value="1"/>
</dbReference>
<dbReference type="CDD" id="cd00609">
    <property type="entry name" value="AAT_like"/>
    <property type="match status" value="1"/>
</dbReference>
<keyword evidence="8" id="KW-1185">Reference proteome</keyword>
<dbReference type="InterPro" id="IPR001917">
    <property type="entry name" value="Aminotrans_II_pyridoxalP_BS"/>
</dbReference>
<keyword evidence="2 7" id="KW-0032">Aminotransferase</keyword>
<evidence type="ECO:0000256" key="3">
    <source>
        <dbReference type="ARBA" id="ARBA00022679"/>
    </source>
</evidence>
<evidence type="ECO:0000256" key="4">
    <source>
        <dbReference type="ARBA" id="ARBA00022898"/>
    </source>
</evidence>
<organism evidence="7 8">
    <name type="scientific">Streptomyces silvisoli</name>
    <dbReference type="NCBI Taxonomy" id="3034235"/>
    <lineage>
        <taxon>Bacteria</taxon>
        <taxon>Bacillati</taxon>
        <taxon>Actinomycetota</taxon>
        <taxon>Actinomycetes</taxon>
        <taxon>Kitasatosporales</taxon>
        <taxon>Streptomycetaceae</taxon>
        <taxon>Streptomyces</taxon>
    </lineage>
</organism>
<accession>A0ABT5ZQY0</accession>
<evidence type="ECO:0000313" key="7">
    <source>
        <dbReference type="EMBL" id="MDF3292233.1"/>
    </source>
</evidence>
<dbReference type="Pfam" id="PF00155">
    <property type="entry name" value="Aminotran_1_2"/>
    <property type="match status" value="1"/>
</dbReference>
<comment type="cofactor">
    <cofactor evidence="1 5">
        <name>pyridoxal 5'-phosphate</name>
        <dbReference type="ChEBI" id="CHEBI:597326"/>
    </cofactor>
</comment>
<dbReference type="PROSITE" id="PS00599">
    <property type="entry name" value="AA_TRANSFER_CLASS_2"/>
    <property type="match status" value="1"/>
</dbReference>
<proteinExistence type="inferred from homology"/>
<dbReference type="PANTHER" id="PTHR43643:SF3">
    <property type="entry name" value="HISTIDINOL-PHOSPHATE AMINOTRANSFERASE"/>
    <property type="match status" value="1"/>
</dbReference>
<dbReference type="EMBL" id="JARJBC010000016">
    <property type="protein sequence ID" value="MDF3292233.1"/>
    <property type="molecule type" value="Genomic_DNA"/>
</dbReference>
<dbReference type="InterPro" id="IPR004839">
    <property type="entry name" value="Aminotransferase_I/II_large"/>
</dbReference>
<reference evidence="7 8" key="1">
    <citation type="submission" date="2023-03" db="EMBL/GenBank/DDBJ databases">
        <title>Draft genome sequence of Streptomyces sp. RB6PN23 isolated from peat swamp forest in Thailand.</title>
        <authorList>
            <person name="Klaysubun C."/>
            <person name="Duangmal K."/>
        </authorList>
    </citation>
    <scope>NUCLEOTIDE SEQUENCE [LARGE SCALE GENOMIC DNA]</scope>
    <source>
        <strain evidence="7 8">RB6PN23</strain>
    </source>
</reference>
<name>A0ABT5ZQY0_9ACTN</name>
<evidence type="ECO:0000256" key="5">
    <source>
        <dbReference type="RuleBase" id="RU003693"/>
    </source>
</evidence>
<evidence type="ECO:0000256" key="1">
    <source>
        <dbReference type="ARBA" id="ARBA00001933"/>
    </source>
</evidence>
<dbReference type="RefSeq" id="WP_276095313.1">
    <property type="nucleotide sequence ID" value="NZ_JARJBC010000016.1"/>
</dbReference>
<dbReference type="GO" id="GO:0008483">
    <property type="term" value="F:transaminase activity"/>
    <property type="evidence" value="ECO:0007669"/>
    <property type="project" value="UniProtKB-KW"/>
</dbReference>
<dbReference type="InterPro" id="IPR015422">
    <property type="entry name" value="PyrdxlP-dep_Trfase_small"/>
</dbReference>
<keyword evidence="4 5" id="KW-0663">Pyridoxal phosphate</keyword>
<evidence type="ECO:0000313" key="8">
    <source>
        <dbReference type="Proteomes" id="UP001216579"/>
    </source>
</evidence>
<protein>
    <submittedName>
        <fullName evidence="7">Aminotransferase class I/II-fold pyridoxal phosphate-dependent enzyme</fullName>
    </submittedName>
</protein>
<keyword evidence="3" id="KW-0808">Transferase</keyword>
<dbReference type="InterPro" id="IPR015424">
    <property type="entry name" value="PyrdxlP-dep_Trfase"/>
</dbReference>
<evidence type="ECO:0000259" key="6">
    <source>
        <dbReference type="Pfam" id="PF00155"/>
    </source>
</evidence>
<dbReference type="Proteomes" id="UP001216579">
    <property type="component" value="Unassembled WGS sequence"/>
</dbReference>
<dbReference type="InterPro" id="IPR015421">
    <property type="entry name" value="PyrdxlP-dep_Trfase_major"/>
</dbReference>
<comment type="caution">
    <text evidence="7">The sequence shown here is derived from an EMBL/GenBank/DDBJ whole genome shotgun (WGS) entry which is preliminary data.</text>
</comment>
<gene>
    <name evidence="7" type="ORF">P3G67_23955</name>
</gene>
<sequence length="340" mass="36366">MSSTAPSTRLDRNELPFPPDSLTLGQLGDVLRQANRYPSDVWHARAVELIAAANDCRSAEVLLGAGSSQILDLIWRATVAPGAVVAYMSPGFEMYPIYTRRQHGVPIEVPLTAELGTDLDRLAEIGETERPALIAVINPHSPSGVRARAADIADFAARVPREVVVVLDEAYREFDEDADPRSSAELAVSLPNVVVTRTFSKAYGLAGLRIGYAIANPQLIARISEFSMPFTVSDLACAAAVEALRQPARHAARMAEIRAERARLTAELRACGFDAVDSATNFVLVPGHPGFAEHLRALGIAVSTSAIGTRLTVGDHHDRATVVAAARKYGSRLGSTTLPA</sequence>
<comment type="similarity">
    <text evidence="5">Belongs to the class-II pyridoxal-phosphate-dependent aminotransferase family.</text>
</comment>
<dbReference type="Gene3D" id="3.40.640.10">
    <property type="entry name" value="Type I PLP-dependent aspartate aminotransferase-like (Major domain)"/>
    <property type="match status" value="1"/>
</dbReference>
<dbReference type="Gene3D" id="3.90.1150.10">
    <property type="entry name" value="Aspartate Aminotransferase, domain 1"/>
    <property type="match status" value="1"/>
</dbReference>
<evidence type="ECO:0000256" key="2">
    <source>
        <dbReference type="ARBA" id="ARBA00022576"/>
    </source>
</evidence>